<dbReference type="GO" id="GO:0003700">
    <property type="term" value="F:DNA-binding transcription factor activity"/>
    <property type="evidence" value="ECO:0007669"/>
    <property type="project" value="TreeGrafter"/>
</dbReference>
<dbReference type="InterPro" id="IPR036390">
    <property type="entry name" value="WH_DNA-bd_sf"/>
</dbReference>
<dbReference type="SUPFAM" id="SSF46785">
    <property type="entry name" value="Winged helix' DNA-binding domain"/>
    <property type="match status" value="1"/>
</dbReference>
<dbReference type="PRINTS" id="PR00103">
    <property type="entry name" value="CAMPKINASE"/>
</dbReference>
<dbReference type="InterPro" id="IPR018490">
    <property type="entry name" value="cNMP-bd_dom_sf"/>
</dbReference>
<dbReference type="Proteomes" id="UP000236742">
    <property type="component" value="Unassembled WGS sequence"/>
</dbReference>
<dbReference type="OrthoDB" id="3525895at2"/>
<dbReference type="Pfam" id="PF00027">
    <property type="entry name" value="cNMP_binding"/>
    <property type="match status" value="1"/>
</dbReference>
<dbReference type="AlphaFoldDB" id="A0A1H5XPB8"/>
<dbReference type="SUPFAM" id="SSF51206">
    <property type="entry name" value="cAMP-binding domain-like"/>
    <property type="match status" value="1"/>
</dbReference>
<keyword evidence="6" id="KW-0418">Kinase</keyword>
<feature type="domain" description="HTH crp-type" evidence="5">
    <location>
        <begin position="144"/>
        <end position="210"/>
    </location>
</feature>
<name>A0A1H5XPB8_9RHOB</name>
<evidence type="ECO:0000313" key="6">
    <source>
        <dbReference type="EMBL" id="SEG13581.1"/>
    </source>
</evidence>
<dbReference type="Gene3D" id="2.60.120.10">
    <property type="entry name" value="Jelly Rolls"/>
    <property type="match status" value="1"/>
</dbReference>
<dbReference type="InterPro" id="IPR050397">
    <property type="entry name" value="Env_Response_Regulators"/>
</dbReference>
<keyword evidence="1" id="KW-0805">Transcription regulation</keyword>
<evidence type="ECO:0000313" key="7">
    <source>
        <dbReference type="Proteomes" id="UP000236742"/>
    </source>
</evidence>
<dbReference type="Gene3D" id="1.10.10.10">
    <property type="entry name" value="Winged helix-like DNA-binding domain superfamily/Winged helix DNA-binding domain"/>
    <property type="match status" value="1"/>
</dbReference>
<dbReference type="PROSITE" id="PS50042">
    <property type="entry name" value="CNMP_BINDING_3"/>
    <property type="match status" value="1"/>
</dbReference>
<proteinExistence type="predicted"/>
<keyword evidence="7" id="KW-1185">Reference proteome</keyword>
<evidence type="ECO:0000256" key="1">
    <source>
        <dbReference type="ARBA" id="ARBA00023015"/>
    </source>
</evidence>
<dbReference type="CDD" id="cd00038">
    <property type="entry name" value="CAP_ED"/>
    <property type="match status" value="1"/>
</dbReference>
<organism evidence="6 7">
    <name type="scientific">Jhaorihella thermophila</name>
    <dbReference type="NCBI Taxonomy" id="488547"/>
    <lineage>
        <taxon>Bacteria</taxon>
        <taxon>Pseudomonadati</taxon>
        <taxon>Pseudomonadota</taxon>
        <taxon>Alphaproteobacteria</taxon>
        <taxon>Rhodobacterales</taxon>
        <taxon>Paracoccaceae</taxon>
        <taxon>Jhaorihella</taxon>
    </lineage>
</organism>
<dbReference type="PROSITE" id="PS51063">
    <property type="entry name" value="HTH_CRP_2"/>
    <property type="match status" value="1"/>
</dbReference>
<dbReference type="InterPro" id="IPR036388">
    <property type="entry name" value="WH-like_DNA-bd_sf"/>
</dbReference>
<protein>
    <submittedName>
        <fullName evidence="6">cAMP-binding domain of CRP or a regulatory subunit of cAMP-dependent protein kinases</fullName>
    </submittedName>
</protein>
<dbReference type="EMBL" id="FNVD01000012">
    <property type="protein sequence ID" value="SEG13581.1"/>
    <property type="molecule type" value="Genomic_DNA"/>
</dbReference>
<dbReference type="PRINTS" id="PR00034">
    <property type="entry name" value="HTHCRP"/>
</dbReference>
<sequence length="221" mass="24161">MTVALPEIGFLSQASDLLRQVMSEQASRIDLVPGEVLIEQGQLGDELFAIVEGAIEFSVVSADGRKLALDLMGPGAVFGEIALFDPGPRTATATAIKPTRVCRVRRGDVLAQLQRHPELAIDMIRLAGQRMRWMNSQLNEQVFLPMRSRLARKLLYLSDPGRDGRIALSQAELAEFVGATREAVSKALATWKRQGLVDVGRGEITILDRAALETLADTELL</sequence>
<dbReference type="Pfam" id="PF13545">
    <property type="entry name" value="HTH_Crp_2"/>
    <property type="match status" value="1"/>
</dbReference>
<dbReference type="PANTHER" id="PTHR24567">
    <property type="entry name" value="CRP FAMILY TRANSCRIPTIONAL REGULATORY PROTEIN"/>
    <property type="match status" value="1"/>
</dbReference>
<feature type="domain" description="Cyclic nucleotide-binding" evidence="4">
    <location>
        <begin position="10"/>
        <end position="106"/>
    </location>
</feature>
<dbReference type="PANTHER" id="PTHR24567:SF74">
    <property type="entry name" value="HTH-TYPE TRANSCRIPTIONAL REGULATOR ARCR"/>
    <property type="match status" value="1"/>
</dbReference>
<reference evidence="6 7" key="1">
    <citation type="submission" date="2016-10" db="EMBL/GenBank/DDBJ databases">
        <authorList>
            <person name="de Groot N.N."/>
        </authorList>
    </citation>
    <scope>NUCLEOTIDE SEQUENCE [LARGE SCALE GENOMIC DNA]</scope>
    <source>
        <strain evidence="6 7">DSM 23413</strain>
    </source>
</reference>
<evidence type="ECO:0000259" key="5">
    <source>
        <dbReference type="PROSITE" id="PS51063"/>
    </source>
</evidence>
<dbReference type="InterPro" id="IPR012318">
    <property type="entry name" value="HTH_CRP"/>
</dbReference>
<dbReference type="InterPro" id="IPR000595">
    <property type="entry name" value="cNMP-bd_dom"/>
</dbReference>
<evidence type="ECO:0000256" key="3">
    <source>
        <dbReference type="ARBA" id="ARBA00023163"/>
    </source>
</evidence>
<dbReference type="SMART" id="SM00419">
    <property type="entry name" value="HTH_CRP"/>
    <property type="match status" value="1"/>
</dbReference>
<accession>A0A1H5XPB8</accession>
<keyword evidence="6" id="KW-0808">Transferase</keyword>
<dbReference type="InterPro" id="IPR014710">
    <property type="entry name" value="RmlC-like_jellyroll"/>
</dbReference>
<dbReference type="GO" id="GO:0016301">
    <property type="term" value="F:kinase activity"/>
    <property type="evidence" value="ECO:0007669"/>
    <property type="project" value="UniProtKB-KW"/>
</dbReference>
<dbReference type="SMART" id="SM00100">
    <property type="entry name" value="cNMP"/>
    <property type="match status" value="1"/>
</dbReference>
<dbReference type="GO" id="GO:0003677">
    <property type="term" value="F:DNA binding"/>
    <property type="evidence" value="ECO:0007669"/>
    <property type="project" value="UniProtKB-KW"/>
</dbReference>
<gene>
    <name evidence="6" type="ORF">SAMN05421751_11212</name>
</gene>
<dbReference type="RefSeq" id="WP_104008647.1">
    <property type="nucleotide sequence ID" value="NZ_FNVD01000012.1"/>
</dbReference>
<dbReference type="GO" id="GO:0005829">
    <property type="term" value="C:cytosol"/>
    <property type="evidence" value="ECO:0007669"/>
    <property type="project" value="TreeGrafter"/>
</dbReference>
<keyword evidence="2" id="KW-0238">DNA-binding</keyword>
<keyword evidence="3" id="KW-0804">Transcription</keyword>
<dbReference type="InterPro" id="IPR018488">
    <property type="entry name" value="cNMP-bd_CS"/>
</dbReference>
<evidence type="ECO:0000256" key="2">
    <source>
        <dbReference type="ARBA" id="ARBA00023125"/>
    </source>
</evidence>
<evidence type="ECO:0000259" key="4">
    <source>
        <dbReference type="PROSITE" id="PS50042"/>
    </source>
</evidence>
<dbReference type="PROSITE" id="PS00889">
    <property type="entry name" value="CNMP_BINDING_2"/>
    <property type="match status" value="1"/>
</dbReference>